<dbReference type="EMBL" id="PJCP01000005">
    <property type="protein sequence ID" value="PLV24681.1"/>
    <property type="molecule type" value="Genomic_DNA"/>
</dbReference>
<keyword evidence="3" id="KW-1185">Reference proteome</keyword>
<comment type="caution">
    <text evidence="1">The sequence shown here is derived from an EMBL/GenBank/DDBJ whole genome shotgun (WGS) entry which is preliminary data.</text>
</comment>
<organism evidence="1 4">
    <name type="scientific">Pseudomonas guariconensis</name>
    <dbReference type="NCBI Taxonomy" id="1288410"/>
    <lineage>
        <taxon>Bacteria</taxon>
        <taxon>Pseudomonadati</taxon>
        <taxon>Pseudomonadota</taxon>
        <taxon>Gammaproteobacteria</taxon>
        <taxon>Pseudomonadales</taxon>
        <taxon>Pseudomonadaceae</taxon>
        <taxon>Pseudomonas</taxon>
    </lineage>
</organism>
<reference evidence="3 4" key="1">
    <citation type="submission" date="2017-12" db="EMBL/GenBank/DDBJ databases">
        <title>Detection of the carbapenemase gene blaVIM-5 in members of the Pseudomonas putida group isolated from polluted Nigerian wetlands.</title>
        <authorList>
            <person name="Adelowo O."/>
            <person name="Vollmers J."/>
            <person name="Maeusezahl I."/>
            <person name="Kaster A.-K."/>
            <person name="Mueller J.A."/>
        </authorList>
    </citation>
    <scope>NUCLEOTIDE SEQUENCE [LARGE SCALE GENOMIC DNA]</scope>
    <source>
        <strain evidence="2 3">MR119</strain>
        <strain evidence="1 4">MR144</strain>
    </source>
</reference>
<evidence type="ECO:0000313" key="3">
    <source>
        <dbReference type="Proteomes" id="UP000234839"/>
    </source>
</evidence>
<evidence type="ECO:0000313" key="1">
    <source>
        <dbReference type="EMBL" id="PLV20379.1"/>
    </source>
</evidence>
<evidence type="ECO:0000313" key="4">
    <source>
        <dbReference type="Proteomes" id="UP000234878"/>
    </source>
</evidence>
<dbReference type="Proteomes" id="UP000234839">
    <property type="component" value="Unassembled WGS sequence"/>
</dbReference>
<evidence type="ECO:0000313" key="2">
    <source>
        <dbReference type="EMBL" id="PLV24681.1"/>
    </source>
</evidence>
<accession>A0AAX0W054</accession>
<proteinExistence type="predicted"/>
<dbReference type="AlphaFoldDB" id="A0AAX0W054"/>
<dbReference type="Proteomes" id="UP000234878">
    <property type="component" value="Unassembled WGS sequence"/>
</dbReference>
<name>A0AAX0W054_9PSED</name>
<gene>
    <name evidence="1" type="ORF">CXG49_04490</name>
    <name evidence="2" type="ORF">CXG53_08585</name>
</gene>
<dbReference type="EMBL" id="PJCQ01000003">
    <property type="protein sequence ID" value="PLV20379.1"/>
    <property type="molecule type" value="Genomic_DNA"/>
</dbReference>
<sequence length="60" mass="6245">MFNGLYTTNLSAHHALLMDDGTTSHSGASTMTLSSMMRSLLAAYACGASGAAVCEFSRPE</sequence>
<protein>
    <submittedName>
        <fullName evidence="1">Uncharacterized protein</fullName>
    </submittedName>
</protein>